<name>A0A2G5VM83_9PELO</name>
<accession>A0A2G5VM83</accession>
<dbReference type="AlphaFoldDB" id="A0A2G5VM83"/>
<evidence type="ECO:0000313" key="3">
    <source>
        <dbReference type="Proteomes" id="UP000230233"/>
    </source>
</evidence>
<feature type="domain" description="Sdz-33 F-box" evidence="1">
    <location>
        <begin position="207"/>
        <end position="261"/>
    </location>
</feature>
<dbReference type="PANTHER" id="PTHR21503:SF8">
    <property type="entry name" value="F-BOX ASSOCIATED DOMAIN-CONTAINING PROTEIN-RELATED"/>
    <property type="match status" value="1"/>
</dbReference>
<dbReference type="Proteomes" id="UP000230233">
    <property type="component" value="Chromosome I"/>
</dbReference>
<evidence type="ECO:0000259" key="1">
    <source>
        <dbReference type="Pfam" id="PF07735"/>
    </source>
</evidence>
<reference evidence="3" key="1">
    <citation type="submission" date="2017-10" db="EMBL/GenBank/DDBJ databases">
        <title>Rapid genome shrinkage in a self-fertile nematode reveals novel sperm competition proteins.</title>
        <authorList>
            <person name="Yin D."/>
            <person name="Schwarz E.M."/>
            <person name="Thomas C.G."/>
            <person name="Felde R.L."/>
            <person name="Korf I.F."/>
            <person name="Cutter A.D."/>
            <person name="Schartner C.M."/>
            <person name="Ralston E.J."/>
            <person name="Meyer B.J."/>
            <person name="Haag E.S."/>
        </authorList>
    </citation>
    <scope>NUCLEOTIDE SEQUENCE [LARGE SCALE GENOMIC DNA]</scope>
    <source>
        <strain evidence="3">JU1422</strain>
    </source>
</reference>
<dbReference type="EMBL" id="PDUG01000001">
    <property type="protein sequence ID" value="PIC52706.1"/>
    <property type="molecule type" value="Genomic_DNA"/>
</dbReference>
<organism evidence="2 3">
    <name type="scientific">Caenorhabditis nigoni</name>
    <dbReference type="NCBI Taxonomy" id="1611254"/>
    <lineage>
        <taxon>Eukaryota</taxon>
        <taxon>Metazoa</taxon>
        <taxon>Ecdysozoa</taxon>
        <taxon>Nematoda</taxon>
        <taxon>Chromadorea</taxon>
        <taxon>Rhabditida</taxon>
        <taxon>Rhabditina</taxon>
        <taxon>Rhabditomorpha</taxon>
        <taxon>Rhabditoidea</taxon>
        <taxon>Rhabditidae</taxon>
        <taxon>Peloderinae</taxon>
        <taxon>Caenorhabditis</taxon>
    </lineage>
</organism>
<sequence>MPFPILRTSFVVLSEVISLLEPNEMVTASLCSKNVRRLLKNHHQRRKPSKWRLSMVDQPNRGSVTIINGRNDNRTTVMMAKLHSELAGATHKSVEISGYKRTFEKGFPVLYFQDRVIGTKIIVDYVTDLFGLDIYGLVIDRNDYWTLDWINNRQERSLGHNYALNKDKTEDNVLVVRTAILSDSSDCVSTNANVSDNVRNLRPPDVLVFDSNAHRATCDDLMKFDSMKLFIYFTRLSVSDMNTFLRHWRAGGSPRLAYLRVVFDENCPFFYENFDQDLELVETDEVRSFREIAEDEVEEIQGDYSIQRGDGVKATISCGRRQFVMVVWHADGN</sequence>
<gene>
    <name evidence="2" type="primary">Cnig_chr_I.g2700</name>
    <name evidence="2" type="ORF">B9Z55_002700</name>
</gene>
<evidence type="ECO:0000313" key="2">
    <source>
        <dbReference type="EMBL" id="PIC52706.1"/>
    </source>
</evidence>
<proteinExistence type="predicted"/>
<keyword evidence="3" id="KW-1185">Reference proteome</keyword>
<comment type="caution">
    <text evidence="2">The sequence shown here is derived from an EMBL/GenBank/DDBJ whole genome shotgun (WGS) entry which is preliminary data.</text>
</comment>
<dbReference type="InterPro" id="IPR012885">
    <property type="entry name" value="F-box_Sdz-33"/>
</dbReference>
<protein>
    <recommendedName>
        <fullName evidence="1">Sdz-33 F-box domain-containing protein</fullName>
    </recommendedName>
</protein>
<dbReference type="Pfam" id="PF07735">
    <property type="entry name" value="FBA_2"/>
    <property type="match status" value="1"/>
</dbReference>
<dbReference type="PANTHER" id="PTHR21503">
    <property type="entry name" value="F-BOX-CONTAINING HYPOTHETICAL PROTEIN C.ELEGANS"/>
    <property type="match status" value="1"/>
</dbReference>